<accession>A0A6G1GT97</accession>
<evidence type="ECO:0000256" key="5">
    <source>
        <dbReference type="ARBA" id="ARBA00023284"/>
    </source>
</evidence>
<dbReference type="PROSITE" id="PS51354">
    <property type="entry name" value="GLUTAREDOXIN_2"/>
    <property type="match status" value="1"/>
</dbReference>
<feature type="compositionally biased region" description="Pro residues" evidence="8">
    <location>
        <begin position="31"/>
        <end position="40"/>
    </location>
</feature>
<feature type="domain" description="Glutaredoxin" evidence="9">
    <location>
        <begin position="107"/>
        <end position="169"/>
    </location>
</feature>
<evidence type="ECO:0000313" key="11">
    <source>
        <dbReference type="Proteomes" id="UP000800041"/>
    </source>
</evidence>
<proteinExistence type="predicted"/>
<keyword evidence="11" id="KW-1185">Reference proteome</keyword>
<dbReference type="GO" id="GO:0034599">
    <property type="term" value="P:cellular response to oxidative stress"/>
    <property type="evidence" value="ECO:0007669"/>
    <property type="project" value="TreeGrafter"/>
</dbReference>
<gene>
    <name evidence="10" type="ORF">K402DRAFT_396227</name>
</gene>
<dbReference type="InterPro" id="IPR002109">
    <property type="entry name" value="Glutaredoxin"/>
</dbReference>
<dbReference type="InterPro" id="IPR011767">
    <property type="entry name" value="GLR_AS"/>
</dbReference>
<comment type="catalytic activity">
    <reaction evidence="1">
        <text>2 glutathione + H2O2 = glutathione disulfide + 2 H2O</text>
        <dbReference type="Rhea" id="RHEA:16833"/>
        <dbReference type="ChEBI" id="CHEBI:15377"/>
        <dbReference type="ChEBI" id="CHEBI:16240"/>
        <dbReference type="ChEBI" id="CHEBI:57925"/>
        <dbReference type="ChEBI" id="CHEBI:58297"/>
        <dbReference type="EC" id="1.11.1.9"/>
    </reaction>
</comment>
<dbReference type="PANTHER" id="PTHR45694">
    <property type="entry name" value="GLUTAREDOXIN 2"/>
    <property type="match status" value="1"/>
</dbReference>
<evidence type="ECO:0000313" key="10">
    <source>
        <dbReference type="EMBL" id="KAF1984032.1"/>
    </source>
</evidence>
<dbReference type="InterPro" id="IPR011899">
    <property type="entry name" value="Glutaredoxin_euk/vir"/>
</dbReference>
<organism evidence="10 11">
    <name type="scientific">Aulographum hederae CBS 113979</name>
    <dbReference type="NCBI Taxonomy" id="1176131"/>
    <lineage>
        <taxon>Eukaryota</taxon>
        <taxon>Fungi</taxon>
        <taxon>Dikarya</taxon>
        <taxon>Ascomycota</taxon>
        <taxon>Pezizomycotina</taxon>
        <taxon>Dothideomycetes</taxon>
        <taxon>Pleosporomycetidae</taxon>
        <taxon>Aulographales</taxon>
        <taxon>Aulographaceae</taxon>
    </lineage>
</organism>
<dbReference type="Proteomes" id="UP000800041">
    <property type="component" value="Unassembled WGS sequence"/>
</dbReference>
<keyword evidence="3" id="KW-0249">Electron transport</keyword>
<dbReference type="Gene3D" id="3.40.30.10">
    <property type="entry name" value="Glutaredoxin"/>
    <property type="match status" value="1"/>
</dbReference>
<dbReference type="OrthoDB" id="418495at2759"/>
<dbReference type="Pfam" id="PF00462">
    <property type="entry name" value="Glutaredoxin"/>
    <property type="match status" value="1"/>
</dbReference>
<dbReference type="AlphaFoldDB" id="A0A6G1GT97"/>
<evidence type="ECO:0000256" key="6">
    <source>
        <dbReference type="ARBA" id="ARBA00035808"/>
    </source>
</evidence>
<evidence type="ECO:0000256" key="1">
    <source>
        <dbReference type="ARBA" id="ARBA00000217"/>
    </source>
</evidence>
<dbReference type="PRINTS" id="PR00160">
    <property type="entry name" value="GLUTAREDOXIN"/>
</dbReference>
<comment type="catalytic activity">
    <reaction evidence="7">
        <text>RX + glutathione = an S-substituted glutathione + a halide anion + H(+)</text>
        <dbReference type="Rhea" id="RHEA:16437"/>
        <dbReference type="ChEBI" id="CHEBI:15378"/>
        <dbReference type="ChEBI" id="CHEBI:16042"/>
        <dbReference type="ChEBI" id="CHEBI:17792"/>
        <dbReference type="ChEBI" id="CHEBI:57925"/>
        <dbReference type="ChEBI" id="CHEBI:90779"/>
        <dbReference type="EC" id="2.5.1.18"/>
    </reaction>
</comment>
<dbReference type="CDD" id="cd03419">
    <property type="entry name" value="GRX_GRXh_1_2_like"/>
    <property type="match status" value="1"/>
</dbReference>
<evidence type="ECO:0000259" key="9">
    <source>
        <dbReference type="Pfam" id="PF00462"/>
    </source>
</evidence>
<reference evidence="10" key="1">
    <citation type="journal article" date="2020" name="Stud. Mycol.">
        <title>101 Dothideomycetes genomes: a test case for predicting lifestyles and emergence of pathogens.</title>
        <authorList>
            <person name="Haridas S."/>
            <person name="Albert R."/>
            <person name="Binder M."/>
            <person name="Bloem J."/>
            <person name="Labutti K."/>
            <person name="Salamov A."/>
            <person name="Andreopoulos B."/>
            <person name="Baker S."/>
            <person name="Barry K."/>
            <person name="Bills G."/>
            <person name="Bluhm B."/>
            <person name="Cannon C."/>
            <person name="Castanera R."/>
            <person name="Culley D."/>
            <person name="Daum C."/>
            <person name="Ezra D."/>
            <person name="Gonzalez J."/>
            <person name="Henrissat B."/>
            <person name="Kuo A."/>
            <person name="Liang C."/>
            <person name="Lipzen A."/>
            <person name="Lutzoni F."/>
            <person name="Magnuson J."/>
            <person name="Mondo S."/>
            <person name="Nolan M."/>
            <person name="Ohm R."/>
            <person name="Pangilinan J."/>
            <person name="Park H.-J."/>
            <person name="Ramirez L."/>
            <person name="Alfaro M."/>
            <person name="Sun H."/>
            <person name="Tritt A."/>
            <person name="Yoshinaga Y."/>
            <person name="Zwiers L.-H."/>
            <person name="Turgeon B."/>
            <person name="Goodwin S."/>
            <person name="Spatafora J."/>
            <person name="Crous P."/>
            <person name="Grigoriev I."/>
        </authorList>
    </citation>
    <scope>NUCLEOTIDE SEQUENCE</scope>
    <source>
        <strain evidence="10">CBS 113979</strain>
    </source>
</reference>
<dbReference type="GO" id="GO:0005634">
    <property type="term" value="C:nucleus"/>
    <property type="evidence" value="ECO:0007669"/>
    <property type="project" value="TreeGrafter"/>
</dbReference>
<keyword evidence="5" id="KW-0676">Redox-active center</keyword>
<evidence type="ECO:0000256" key="4">
    <source>
        <dbReference type="ARBA" id="ARBA00023157"/>
    </source>
</evidence>
<comment type="catalytic activity">
    <reaction evidence="6">
        <text>1-chloro-2,4-dinitrobenzene + glutathione = 2,4-dinitrophenyl-S-glutathione + chloride + H(+)</text>
        <dbReference type="Rhea" id="RHEA:51220"/>
        <dbReference type="ChEBI" id="CHEBI:15378"/>
        <dbReference type="ChEBI" id="CHEBI:17996"/>
        <dbReference type="ChEBI" id="CHEBI:34718"/>
        <dbReference type="ChEBI" id="CHEBI:57925"/>
        <dbReference type="ChEBI" id="CHEBI:133977"/>
        <dbReference type="EC" id="2.5.1.18"/>
    </reaction>
</comment>
<name>A0A6G1GT97_9PEZI</name>
<protein>
    <submittedName>
        <fullName evidence="10">Glutaredoxin</fullName>
    </submittedName>
</protein>
<evidence type="ECO:0000256" key="2">
    <source>
        <dbReference type="ARBA" id="ARBA00022448"/>
    </source>
</evidence>
<keyword evidence="4" id="KW-1015">Disulfide bond</keyword>
<dbReference type="InterPro" id="IPR014025">
    <property type="entry name" value="Glutaredoxin_subgr"/>
</dbReference>
<dbReference type="NCBIfam" id="TIGR02180">
    <property type="entry name" value="GRX_euk"/>
    <property type="match status" value="1"/>
</dbReference>
<dbReference type="PROSITE" id="PS00195">
    <property type="entry name" value="GLUTAREDOXIN_1"/>
    <property type="match status" value="1"/>
</dbReference>
<feature type="region of interest" description="Disordered" evidence="8">
    <location>
        <begin position="25"/>
        <end position="73"/>
    </location>
</feature>
<dbReference type="InterPro" id="IPR036249">
    <property type="entry name" value="Thioredoxin-like_sf"/>
</dbReference>
<keyword evidence="2" id="KW-0813">Transport</keyword>
<sequence>MDADGRDAPSFRAPDCIIIVKGQSSGVKAPLSPPPTPPSLPTSTLPRSSASNGYIFRPPATHNHNPQPSPPPPTISLLRRFFTRATSPAAMSAAKTKAQGIIDDNAVAVFSKSYCPYCRATKALLSELGAKYYTIELDQVDDGAAIQDALEEMTSQRSVPNVFIAKKHIGGNSDLQGKKGELPTLLKEAGAI</sequence>
<dbReference type="PANTHER" id="PTHR45694:SF18">
    <property type="entry name" value="GLUTAREDOXIN-1-RELATED"/>
    <property type="match status" value="1"/>
</dbReference>
<dbReference type="GO" id="GO:0004364">
    <property type="term" value="F:glutathione transferase activity"/>
    <property type="evidence" value="ECO:0007669"/>
    <property type="project" value="UniProtKB-EC"/>
</dbReference>
<evidence type="ECO:0000256" key="3">
    <source>
        <dbReference type="ARBA" id="ARBA00022982"/>
    </source>
</evidence>
<dbReference type="GO" id="GO:0015038">
    <property type="term" value="F:glutathione disulfide oxidoreductase activity"/>
    <property type="evidence" value="ECO:0007669"/>
    <property type="project" value="TreeGrafter"/>
</dbReference>
<evidence type="ECO:0000256" key="8">
    <source>
        <dbReference type="SAM" id="MobiDB-lite"/>
    </source>
</evidence>
<dbReference type="EMBL" id="ML977171">
    <property type="protein sequence ID" value="KAF1984032.1"/>
    <property type="molecule type" value="Genomic_DNA"/>
</dbReference>
<dbReference type="GO" id="GO:0005737">
    <property type="term" value="C:cytoplasm"/>
    <property type="evidence" value="ECO:0007669"/>
    <property type="project" value="TreeGrafter"/>
</dbReference>
<dbReference type="GO" id="GO:0004602">
    <property type="term" value="F:glutathione peroxidase activity"/>
    <property type="evidence" value="ECO:0007669"/>
    <property type="project" value="UniProtKB-EC"/>
</dbReference>
<dbReference type="SUPFAM" id="SSF52833">
    <property type="entry name" value="Thioredoxin-like"/>
    <property type="match status" value="1"/>
</dbReference>
<evidence type="ECO:0000256" key="7">
    <source>
        <dbReference type="ARBA" id="ARBA00047960"/>
    </source>
</evidence>
<dbReference type="FunFam" id="3.40.30.10:FF:000026">
    <property type="entry name" value="Glutaredoxin 2"/>
    <property type="match status" value="1"/>
</dbReference>